<protein>
    <submittedName>
        <fullName evidence="1">Uncharacterized protein</fullName>
    </submittedName>
</protein>
<evidence type="ECO:0000313" key="2">
    <source>
        <dbReference type="Proteomes" id="UP000826793"/>
    </source>
</evidence>
<comment type="caution">
    <text evidence="1">The sequence shown here is derived from an EMBL/GenBank/DDBJ whole genome shotgun (WGS) entry which is preliminary data.</text>
</comment>
<accession>A0A9D2MTR0</accession>
<reference evidence="1" key="2">
    <citation type="submission" date="2021-04" db="EMBL/GenBank/DDBJ databases">
        <authorList>
            <person name="Gilroy R."/>
        </authorList>
    </citation>
    <scope>NUCLEOTIDE SEQUENCE</scope>
    <source>
        <strain evidence="1">CHK185-1770</strain>
    </source>
</reference>
<dbReference type="EMBL" id="DWXG01000018">
    <property type="protein sequence ID" value="HJB97403.1"/>
    <property type="molecule type" value="Genomic_DNA"/>
</dbReference>
<reference evidence="1" key="1">
    <citation type="journal article" date="2021" name="PeerJ">
        <title>Extensive microbial diversity within the chicken gut microbiome revealed by metagenomics and culture.</title>
        <authorList>
            <person name="Gilroy R."/>
            <person name="Ravi A."/>
            <person name="Getino M."/>
            <person name="Pursley I."/>
            <person name="Horton D.L."/>
            <person name="Alikhan N.F."/>
            <person name="Baker D."/>
            <person name="Gharbi K."/>
            <person name="Hall N."/>
            <person name="Watson M."/>
            <person name="Adriaenssens E.M."/>
            <person name="Foster-Nyarko E."/>
            <person name="Jarju S."/>
            <person name="Secka A."/>
            <person name="Antonio M."/>
            <person name="Oren A."/>
            <person name="Chaudhuri R.R."/>
            <person name="La Ragione R."/>
            <person name="Hildebrand F."/>
            <person name="Pallen M.J."/>
        </authorList>
    </citation>
    <scope>NUCLEOTIDE SEQUENCE</scope>
    <source>
        <strain evidence="1">CHK185-1770</strain>
    </source>
</reference>
<gene>
    <name evidence="1" type="ORF">H9710_02355</name>
</gene>
<evidence type="ECO:0000313" key="1">
    <source>
        <dbReference type="EMBL" id="HJB97403.1"/>
    </source>
</evidence>
<proteinExistence type="predicted"/>
<dbReference type="AlphaFoldDB" id="A0A9D2MTR0"/>
<sequence length="167" mass="19450">MNRKRNVGLCILLAILLVGGMAGSYFLLHNPPLGSEFTMWEPIPEYYEDVKTVGVLISRKYTYTDRDESSGEWVLDQQFEIVNLRKEELSYEPRYRYDYFHWGKWYTVCQVGPTLAGGQPDHSVPAQDSVLETVRLPQAIGNFPGRYRCYLEGIGSFEFYVMESYYR</sequence>
<name>A0A9D2MTR0_9FIRM</name>
<dbReference type="Proteomes" id="UP000826793">
    <property type="component" value="Unassembled WGS sequence"/>
</dbReference>
<organism evidence="1 2">
    <name type="scientific">Candidatus Acutalibacter pullicola</name>
    <dbReference type="NCBI Taxonomy" id="2838417"/>
    <lineage>
        <taxon>Bacteria</taxon>
        <taxon>Bacillati</taxon>
        <taxon>Bacillota</taxon>
        <taxon>Clostridia</taxon>
        <taxon>Eubacteriales</taxon>
        <taxon>Acutalibacteraceae</taxon>
        <taxon>Acutalibacter</taxon>
    </lineage>
</organism>